<evidence type="ECO:0000313" key="5">
    <source>
        <dbReference type="EMBL" id="HGY09539.1"/>
    </source>
</evidence>
<evidence type="ECO:0000256" key="3">
    <source>
        <dbReference type="ARBA" id="ARBA00023211"/>
    </source>
</evidence>
<dbReference type="GO" id="GO:0005829">
    <property type="term" value="C:cytosol"/>
    <property type="evidence" value="ECO:0007669"/>
    <property type="project" value="TreeGrafter"/>
</dbReference>
<dbReference type="AlphaFoldDB" id="A0A7C4ZH93"/>
<dbReference type="SUPFAM" id="SSF53649">
    <property type="entry name" value="Alkaline phosphatase-like"/>
    <property type="match status" value="1"/>
</dbReference>
<protein>
    <submittedName>
        <fullName evidence="5">Phosphopentomutase</fullName>
        <ecNumber evidence="5">5.4.2.7</ecNumber>
    </submittedName>
</protein>
<dbReference type="Gene3D" id="3.40.720.10">
    <property type="entry name" value="Alkaline Phosphatase, subunit A"/>
    <property type="match status" value="1"/>
</dbReference>
<keyword evidence="2" id="KW-0479">Metal-binding</keyword>
<dbReference type="EMBL" id="DRPZ01000154">
    <property type="protein sequence ID" value="HGY09539.1"/>
    <property type="molecule type" value="Genomic_DNA"/>
</dbReference>
<dbReference type="GO" id="GO:0009117">
    <property type="term" value="P:nucleotide metabolic process"/>
    <property type="evidence" value="ECO:0007669"/>
    <property type="project" value="InterPro"/>
</dbReference>
<comment type="caution">
    <text evidence="5">The sequence shown here is derived from an EMBL/GenBank/DDBJ whole genome shotgun (WGS) entry which is preliminary data.</text>
</comment>
<feature type="domain" description="Metalloenzyme" evidence="4">
    <location>
        <begin position="3"/>
        <end position="112"/>
    </location>
</feature>
<keyword evidence="5" id="KW-0413">Isomerase</keyword>
<dbReference type="InterPro" id="IPR010045">
    <property type="entry name" value="DeoB"/>
</dbReference>
<dbReference type="PANTHER" id="PTHR21110">
    <property type="entry name" value="PHOSPHOPENTOMUTASE"/>
    <property type="match status" value="1"/>
</dbReference>
<sequence>TLALMDEAIHGLVFTNLVDFDAKYGHRRNPQGYAEALVEFDRALPAFLKKLGPEDYLFLVSDHGNDPTYRGTDHTREYAMFLVAGPGMAGRDLGTRETFADLGATWARLLDVDWKGPGSSVI</sequence>
<reference evidence="5" key="1">
    <citation type="journal article" date="2020" name="mSystems">
        <title>Genome- and Community-Level Interaction Insights into Carbon Utilization and Element Cycling Functions of Hydrothermarchaeota in Hydrothermal Sediment.</title>
        <authorList>
            <person name="Zhou Z."/>
            <person name="Liu Y."/>
            <person name="Xu W."/>
            <person name="Pan J."/>
            <person name="Luo Z.H."/>
            <person name="Li M."/>
        </authorList>
    </citation>
    <scope>NUCLEOTIDE SEQUENCE [LARGE SCALE GENOMIC DNA]</scope>
    <source>
        <strain evidence="5">HyVt-570</strain>
    </source>
</reference>
<name>A0A7C4ZH93_9DEIN</name>
<dbReference type="Proteomes" id="UP000885759">
    <property type="component" value="Unassembled WGS sequence"/>
</dbReference>
<dbReference type="GO" id="GO:0000287">
    <property type="term" value="F:magnesium ion binding"/>
    <property type="evidence" value="ECO:0007669"/>
    <property type="project" value="InterPro"/>
</dbReference>
<evidence type="ECO:0000259" key="4">
    <source>
        <dbReference type="Pfam" id="PF01676"/>
    </source>
</evidence>
<dbReference type="PANTHER" id="PTHR21110:SF0">
    <property type="entry name" value="PHOSPHOPENTOMUTASE"/>
    <property type="match status" value="1"/>
</dbReference>
<proteinExistence type="inferred from homology"/>
<evidence type="ECO:0000256" key="1">
    <source>
        <dbReference type="ARBA" id="ARBA00010373"/>
    </source>
</evidence>
<dbReference type="EC" id="5.4.2.7" evidence="5"/>
<evidence type="ECO:0000256" key="2">
    <source>
        <dbReference type="ARBA" id="ARBA00022723"/>
    </source>
</evidence>
<feature type="non-terminal residue" evidence="5">
    <location>
        <position position="1"/>
    </location>
</feature>
<accession>A0A7C4ZH93</accession>
<keyword evidence="3" id="KW-0464">Manganese</keyword>
<dbReference type="GO" id="GO:0043094">
    <property type="term" value="P:metabolic compound salvage"/>
    <property type="evidence" value="ECO:0007669"/>
    <property type="project" value="InterPro"/>
</dbReference>
<gene>
    <name evidence="5" type="ORF">ENK37_05745</name>
</gene>
<dbReference type="Pfam" id="PF01676">
    <property type="entry name" value="Metalloenzyme"/>
    <property type="match status" value="1"/>
</dbReference>
<dbReference type="GO" id="GO:0008973">
    <property type="term" value="F:phosphopentomutase activity"/>
    <property type="evidence" value="ECO:0007669"/>
    <property type="project" value="UniProtKB-EC"/>
</dbReference>
<comment type="similarity">
    <text evidence="1">Belongs to the phosphopentomutase family.</text>
</comment>
<dbReference type="InterPro" id="IPR006124">
    <property type="entry name" value="Metalloenzyme"/>
</dbReference>
<organism evidence="5">
    <name type="scientific">Oceanithermus profundus</name>
    <dbReference type="NCBI Taxonomy" id="187137"/>
    <lineage>
        <taxon>Bacteria</taxon>
        <taxon>Thermotogati</taxon>
        <taxon>Deinococcota</taxon>
        <taxon>Deinococci</taxon>
        <taxon>Thermales</taxon>
        <taxon>Thermaceae</taxon>
        <taxon>Oceanithermus</taxon>
    </lineage>
</organism>
<dbReference type="InterPro" id="IPR017850">
    <property type="entry name" value="Alkaline_phosphatase_core_sf"/>
</dbReference>